<organism evidence="1 2">
    <name type="scientific">Maribacter flavus</name>
    <dbReference type="NCBI Taxonomy" id="1658664"/>
    <lineage>
        <taxon>Bacteria</taxon>
        <taxon>Pseudomonadati</taxon>
        <taxon>Bacteroidota</taxon>
        <taxon>Flavobacteriia</taxon>
        <taxon>Flavobacteriales</taxon>
        <taxon>Flavobacteriaceae</taxon>
        <taxon>Maribacter</taxon>
    </lineage>
</organism>
<dbReference type="RefSeq" id="WP_330072466.1">
    <property type="nucleotide sequence ID" value="NZ_JAZDDF010000002.1"/>
</dbReference>
<proteinExistence type="predicted"/>
<reference evidence="1 2" key="1">
    <citation type="submission" date="2024-01" db="EMBL/GenBank/DDBJ databases">
        <title>Maribacter spp. originated from different algae showed divergent polysaccharides utilization ability.</title>
        <authorList>
            <person name="Wang H."/>
            <person name="Wu Y."/>
        </authorList>
    </citation>
    <scope>NUCLEOTIDE SEQUENCE [LARGE SCALE GENOMIC DNA]</scope>
    <source>
        <strain evidence="1 2">KPT27_14</strain>
    </source>
</reference>
<evidence type="ECO:0008006" key="3">
    <source>
        <dbReference type="Google" id="ProtNLM"/>
    </source>
</evidence>
<dbReference type="EMBL" id="JAZDDF010000002">
    <property type="protein sequence ID" value="MEE1972170.1"/>
    <property type="molecule type" value="Genomic_DNA"/>
</dbReference>
<gene>
    <name evidence="1" type="ORF">V1H85_06925</name>
</gene>
<protein>
    <recommendedName>
        <fullName evidence="3">DUF4369 domain-containing protein</fullName>
    </recommendedName>
</protein>
<keyword evidence="2" id="KW-1185">Reference proteome</keyword>
<comment type="caution">
    <text evidence="1">The sequence shown here is derived from an EMBL/GenBank/DDBJ whole genome shotgun (WGS) entry which is preliminary data.</text>
</comment>
<evidence type="ECO:0000313" key="1">
    <source>
        <dbReference type="EMBL" id="MEE1972170.1"/>
    </source>
</evidence>
<sequence length="227" mass="26135">MNKLYFLFMFFLSLGYGQVIGNGDGITTDVQVGIVYREVPIEGSAYINDIYKNGKIYINGVVRSEALMRFDAVNEAIEILNENGKPRKLFRQNNIKVTFDNLIYEVDEYMEGEKTKMAYFNTLNSGDVKLLFRPKKVFLQAENPDNGYDSFSPPKYEDVSSYYLKFGNNPAECINLSKRAIIKALGQYEKTLKDYISTQELNLRNQKDAIQLIQFFNTLKSDLKPEL</sequence>
<name>A0ABU7IGT6_9FLAO</name>
<accession>A0ABU7IGT6</accession>
<evidence type="ECO:0000313" key="2">
    <source>
        <dbReference type="Proteomes" id="UP001343698"/>
    </source>
</evidence>
<dbReference type="Proteomes" id="UP001343698">
    <property type="component" value="Unassembled WGS sequence"/>
</dbReference>